<reference evidence="3 4" key="1">
    <citation type="submission" date="2019-02" db="EMBL/GenBank/DDBJ databases">
        <title>Deep-cultivation of Planctomycetes and their phenomic and genomic characterization uncovers novel biology.</title>
        <authorList>
            <person name="Wiegand S."/>
            <person name="Jogler M."/>
            <person name="Boedeker C."/>
            <person name="Pinto D."/>
            <person name="Vollmers J."/>
            <person name="Rivas-Marin E."/>
            <person name="Kohn T."/>
            <person name="Peeters S.H."/>
            <person name="Heuer A."/>
            <person name="Rast P."/>
            <person name="Oberbeckmann S."/>
            <person name="Bunk B."/>
            <person name="Jeske O."/>
            <person name="Meyerdierks A."/>
            <person name="Storesund J.E."/>
            <person name="Kallscheuer N."/>
            <person name="Luecker S."/>
            <person name="Lage O.M."/>
            <person name="Pohl T."/>
            <person name="Merkel B.J."/>
            <person name="Hornburger P."/>
            <person name="Mueller R.-W."/>
            <person name="Bruemmer F."/>
            <person name="Labrenz M."/>
            <person name="Spormann A.M."/>
            <person name="Op den Camp H."/>
            <person name="Overmann J."/>
            <person name="Amann R."/>
            <person name="Jetten M.S.M."/>
            <person name="Mascher T."/>
            <person name="Medema M.H."/>
            <person name="Devos D.P."/>
            <person name="Kaster A.-K."/>
            <person name="Ovreas L."/>
            <person name="Rohde M."/>
            <person name="Galperin M.Y."/>
            <person name="Jogler C."/>
        </authorList>
    </citation>
    <scope>NUCLEOTIDE SEQUENCE [LARGE SCALE GENOMIC DNA]</scope>
    <source>
        <strain evidence="3 4">HG66A1</strain>
    </source>
</reference>
<sequence>MHSTDSDPVTMVVTAHPAPGNQKEWEQTLTNTIQASLKFPGHLGTTVLKQESRSRPTYQIVLRFDRLENLERWKNSPEREHWISRLHALEHRPPVITHNTGLETWFEFSHQDEHRPHPPKYKMAIIIWIAVYVSIIPIINLIRPFTSELHFLIGSAITTSITVPLMTWVMIPLLSWLLQKWLYPEPNHS</sequence>
<dbReference type="InterPro" id="IPR038762">
    <property type="entry name" value="ABM_predict"/>
</dbReference>
<keyword evidence="1" id="KW-0812">Transmembrane</keyword>
<accession>A0A517PPL4</accession>
<dbReference type="EMBL" id="CP036266">
    <property type="protein sequence ID" value="QDT21310.1"/>
    <property type="molecule type" value="Genomic_DNA"/>
</dbReference>
<dbReference type="Proteomes" id="UP000320421">
    <property type="component" value="Chromosome"/>
</dbReference>
<dbReference type="OrthoDB" id="1494254at2"/>
<dbReference type="InterPro" id="IPR011008">
    <property type="entry name" value="Dimeric_a/b-barrel"/>
</dbReference>
<dbReference type="PANTHER" id="PTHR40057:SF1">
    <property type="entry name" value="SLR1162 PROTEIN"/>
    <property type="match status" value="1"/>
</dbReference>
<dbReference type="SUPFAM" id="SSF54909">
    <property type="entry name" value="Dimeric alpha+beta barrel"/>
    <property type="match status" value="1"/>
</dbReference>
<dbReference type="PANTHER" id="PTHR40057">
    <property type="entry name" value="SLR1162 PROTEIN"/>
    <property type="match status" value="1"/>
</dbReference>
<evidence type="ECO:0000313" key="3">
    <source>
        <dbReference type="EMBL" id="QDT21310.1"/>
    </source>
</evidence>
<evidence type="ECO:0000259" key="2">
    <source>
        <dbReference type="PROSITE" id="PS51725"/>
    </source>
</evidence>
<dbReference type="RefSeq" id="WP_145185443.1">
    <property type="nucleotide sequence ID" value="NZ_CP036266.1"/>
</dbReference>
<proteinExistence type="predicted"/>
<dbReference type="InterPro" id="IPR007138">
    <property type="entry name" value="ABM_dom"/>
</dbReference>
<dbReference type="GO" id="GO:0004497">
    <property type="term" value="F:monooxygenase activity"/>
    <property type="evidence" value="ECO:0007669"/>
    <property type="project" value="UniProtKB-KW"/>
</dbReference>
<feature type="transmembrane region" description="Helical" evidence="1">
    <location>
        <begin position="125"/>
        <end position="145"/>
    </location>
</feature>
<dbReference type="PROSITE" id="PS51725">
    <property type="entry name" value="ABM"/>
    <property type="match status" value="1"/>
</dbReference>
<keyword evidence="1" id="KW-1133">Transmembrane helix</keyword>
<feature type="domain" description="ABM" evidence="2">
    <location>
        <begin position="9"/>
        <end position="99"/>
    </location>
</feature>
<feature type="transmembrane region" description="Helical" evidence="1">
    <location>
        <begin position="151"/>
        <end position="178"/>
    </location>
</feature>
<dbReference type="AlphaFoldDB" id="A0A517PPL4"/>
<dbReference type="Gene3D" id="3.30.70.100">
    <property type="match status" value="1"/>
</dbReference>
<protein>
    <submittedName>
        <fullName evidence="3">Antibiotic biosynthesis monooxygenase</fullName>
    </submittedName>
</protein>
<name>A0A517PPL4_9PLAN</name>
<gene>
    <name evidence="3" type="ORF">HG66A1_31090</name>
</gene>
<keyword evidence="4" id="KW-1185">Reference proteome</keyword>
<keyword evidence="1" id="KW-0472">Membrane</keyword>
<organism evidence="3 4">
    <name type="scientific">Gimesia chilikensis</name>
    <dbReference type="NCBI Taxonomy" id="2605989"/>
    <lineage>
        <taxon>Bacteria</taxon>
        <taxon>Pseudomonadati</taxon>
        <taxon>Planctomycetota</taxon>
        <taxon>Planctomycetia</taxon>
        <taxon>Planctomycetales</taxon>
        <taxon>Planctomycetaceae</taxon>
        <taxon>Gimesia</taxon>
    </lineage>
</organism>
<evidence type="ECO:0000313" key="4">
    <source>
        <dbReference type="Proteomes" id="UP000320421"/>
    </source>
</evidence>
<dbReference type="Pfam" id="PF03992">
    <property type="entry name" value="ABM"/>
    <property type="match status" value="1"/>
</dbReference>
<keyword evidence="3" id="KW-0560">Oxidoreductase</keyword>
<evidence type="ECO:0000256" key="1">
    <source>
        <dbReference type="SAM" id="Phobius"/>
    </source>
</evidence>
<keyword evidence="3" id="KW-0503">Monooxygenase</keyword>